<dbReference type="EMBL" id="VTOY01000001">
    <property type="protein sequence ID" value="TYZ25012.1"/>
    <property type="molecule type" value="Genomic_DNA"/>
</dbReference>
<dbReference type="Pfam" id="PF07687">
    <property type="entry name" value="M20_dimer"/>
    <property type="match status" value="1"/>
</dbReference>
<dbReference type="PIRSF" id="PIRSF016599">
    <property type="entry name" value="Xaa-His_dipept"/>
    <property type="match status" value="1"/>
</dbReference>
<dbReference type="GO" id="GO:0005829">
    <property type="term" value="C:cytosol"/>
    <property type="evidence" value="ECO:0007669"/>
    <property type="project" value="TreeGrafter"/>
</dbReference>
<protein>
    <submittedName>
        <fullName evidence="2">Aminoacyl-histidine dipeptidase</fullName>
    </submittedName>
</protein>
<dbReference type="SUPFAM" id="SSF53187">
    <property type="entry name" value="Zn-dependent exopeptidases"/>
    <property type="match status" value="1"/>
</dbReference>
<evidence type="ECO:0000313" key="3">
    <source>
        <dbReference type="Proteomes" id="UP000323646"/>
    </source>
</evidence>
<dbReference type="NCBIfam" id="TIGR01893">
    <property type="entry name" value="aa-his-dipept"/>
    <property type="match status" value="1"/>
</dbReference>
<dbReference type="Proteomes" id="UP000323646">
    <property type="component" value="Unassembled WGS sequence"/>
</dbReference>
<sequence length="482" mass="52574">MEQNNEILEGVLSEFEKLAAIPRKSGHEQAVSDFLKKYLTDAGFTVVQDEKNNIIADKPASKGYENAPLTILQGHMDMVCVAEEGYAYDPLKDPIKLVRGEKYLEAEGTSLGADDGIGVAEAMYIMKNAKDHGPLRMIVTVDEEQGMTGAINLGAEHLKDASYLINCDSENYDELTVGSAGSVNLDFSRKLTCQKATQPNGWQIEVKGLLGGHSGERIGDGRGNAIRTLAFALAALQEKGSVELASFTGGKARNAIPNDAKMVIASDLDKSAIEAVLEEQKENYLKMYGAVDPNVSFVLTSVETPQQVLTADFTTDFIRLLTILHTGVFAMSTVIPGLVETSANLGVVSMDGDEVNIAYFPRSAVDQKLNEFRFMTEEWAALTGFTAHIGTQSPGWKENKDSKLAKIMAETFKAQNGKDMKVETIHAGLECGWHFLKNPNLDMVSIGVTTIDIHSPNERLLLETVKPQVDLIIETLHKIAKM</sequence>
<organism evidence="2 3">
    <name type="scientific">Selenomonas ruminis</name>
    <dbReference type="NCBI Taxonomy" id="2593411"/>
    <lineage>
        <taxon>Bacteria</taxon>
        <taxon>Bacillati</taxon>
        <taxon>Bacillota</taxon>
        <taxon>Negativicutes</taxon>
        <taxon>Selenomonadales</taxon>
        <taxon>Selenomonadaceae</taxon>
        <taxon>Selenomonas</taxon>
    </lineage>
</organism>
<name>A0A5D6WC19_9FIRM</name>
<dbReference type="PRINTS" id="PR00934">
    <property type="entry name" value="XHISDIPTASE"/>
</dbReference>
<dbReference type="InterPro" id="IPR001160">
    <property type="entry name" value="Peptidase_M20C"/>
</dbReference>
<dbReference type="FunFam" id="3.40.630.10:FF:000018">
    <property type="entry name" value="Aminoacyl-histidine dipeptidase PepD"/>
    <property type="match status" value="1"/>
</dbReference>
<evidence type="ECO:0000313" key="2">
    <source>
        <dbReference type="EMBL" id="TYZ25012.1"/>
    </source>
</evidence>
<dbReference type="Pfam" id="PF01546">
    <property type="entry name" value="Peptidase_M20"/>
    <property type="match status" value="1"/>
</dbReference>
<dbReference type="RefSeq" id="WP_149170630.1">
    <property type="nucleotide sequence ID" value="NZ_VTOY01000001.1"/>
</dbReference>
<dbReference type="GO" id="GO:0070573">
    <property type="term" value="F:metallodipeptidase activity"/>
    <property type="evidence" value="ECO:0007669"/>
    <property type="project" value="TreeGrafter"/>
</dbReference>
<keyword evidence="3" id="KW-1185">Reference proteome</keyword>
<comment type="caution">
    <text evidence="2">The sequence shown here is derived from an EMBL/GenBank/DDBJ whole genome shotgun (WGS) entry which is preliminary data.</text>
</comment>
<dbReference type="InterPro" id="IPR002933">
    <property type="entry name" value="Peptidase_M20"/>
</dbReference>
<dbReference type="InterPro" id="IPR011650">
    <property type="entry name" value="Peptidase_M20_dimer"/>
</dbReference>
<gene>
    <name evidence="2" type="ORF">FZ040_03005</name>
</gene>
<evidence type="ECO:0000259" key="1">
    <source>
        <dbReference type="Pfam" id="PF07687"/>
    </source>
</evidence>
<dbReference type="AlphaFoldDB" id="A0A5D6WC19"/>
<feature type="domain" description="Peptidase M20 dimerisation" evidence="1">
    <location>
        <begin position="204"/>
        <end position="278"/>
    </location>
</feature>
<proteinExistence type="predicted"/>
<accession>A0A5D6WC19</accession>
<reference evidence="2 3" key="1">
    <citation type="submission" date="2019-08" db="EMBL/GenBank/DDBJ databases">
        <title>Selenomonas sp. mPRGC5 and Selenomonas sp. mPRGC8 isolated from ruminal fluid of dairy goat (Capra hircus).</title>
        <authorList>
            <person name="Poothong S."/>
            <person name="Nuengjamnong C."/>
            <person name="Tanasupawat S."/>
        </authorList>
    </citation>
    <scope>NUCLEOTIDE SEQUENCE [LARGE SCALE GENOMIC DNA]</scope>
    <source>
        <strain evidence="3">mPRGC5</strain>
    </source>
</reference>
<dbReference type="Gene3D" id="3.40.630.10">
    <property type="entry name" value="Zn peptidases"/>
    <property type="match status" value="2"/>
</dbReference>
<dbReference type="PANTHER" id="PTHR43501">
    <property type="entry name" value="CYTOSOL NON-SPECIFIC DIPEPTIDASE"/>
    <property type="match status" value="1"/>
</dbReference>
<dbReference type="OrthoDB" id="9773892at2"/>
<dbReference type="GO" id="GO:0006508">
    <property type="term" value="P:proteolysis"/>
    <property type="evidence" value="ECO:0007669"/>
    <property type="project" value="InterPro"/>
</dbReference>
<dbReference type="PANTHER" id="PTHR43501:SF1">
    <property type="entry name" value="CYTOSOL NON-SPECIFIC DIPEPTIDASE"/>
    <property type="match status" value="1"/>
</dbReference>